<protein>
    <submittedName>
        <fullName evidence="2">Heterokaryon incompatibility</fullName>
    </submittedName>
</protein>
<reference evidence="3" key="1">
    <citation type="journal article" date="2023" name="bioRxiv">
        <title>Complete genome of the Medicago anthracnose fungus, Colletotrichum destructivum, reveals a mini-chromosome-like region within a core chromosome.</title>
        <authorList>
            <person name="Lapalu N."/>
            <person name="Simon A."/>
            <person name="Lu A."/>
            <person name="Plaumann P.-L."/>
            <person name="Amselem J."/>
            <person name="Pigne S."/>
            <person name="Auger A."/>
            <person name="Koch C."/>
            <person name="Dallery J.-F."/>
            <person name="O'Connell R.J."/>
        </authorList>
    </citation>
    <scope>NUCLEOTIDE SEQUENCE [LARGE SCALE GENOMIC DNA]</scope>
    <source>
        <strain evidence="3">CBS 520.97</strain>
    </source>
</reference>
<dbReference type="AlphaFoldDB" id="A0AAX4ICJ1"/>
<feature type="domain" description="Heterokaryon incompatibility" evidence="1">
    <location>
        <begin position="48"/>
        <end position="148"/>
    </location>
</feature>
<dbReference type="Pfam" id="PF06985">
    <property type="entry name" value="HET"/>
    <property type="match status" value="1"/>
</dbReference>
<dbReference type="PANTHER" id="PTHR24148:SF64">
    <property type="entry name" value="HETEROKARYON INCOMPATIBILITY DOMAIN-CONTAINING PROTEIN"/>
    <property type="match status" value="1"/>
</dbReference>
<dbReference type="GeneID" id="87942625"/>
<organism evidence="2 3">
    <name type="scientific">Colletotrichum destructivum</name>
    <dbReference type="NCBI Taxonomy" id="34406"/>
    <lineage>
        <taxon>Eukaryota</taxon>
        <taxon>Fungi</taxon>
        <taxon>Dikarya</taxon>
        <taxon>Ascomycota</taxon>
        <taxon>Pezizomycotina</taxon>
        <taxon>Sordariomycetes</taxon>
        <taxon>Hypocreomycetidae</taxon>
        <taxon>Glomerellales</taxon>
        <taxon>Glomerellaceae</taxon>
        <taxon>Colletotrichum</taxon>
        <taxon>Colletotrichum destructivum species complex</taxon>
    </lineage>
</organism>
<accession>A0AAX4ICJ1</accession>
<dbReference type="Proteomes" id="UP001322277">
    <property type="component" value="Chromosome 4"/>
</dbReference>
<keyword evidence="3" id="KW-1185">Reference proteome</keyword>
<sequence>MDTNNQYRYSPLSGPRMTRLIRLHHSETKDAPLTCEMAEINVDDHPEYHALSYTWNDETPSVPMTVSASNDAGSGSQTLLLTPNCAAALRVLRKRVKRDHRVARTGLWVDAVCIDQSSRDEKSIQVAMMADVYRNAKVVVVWLGEGRAPPNRRSLLPLKLAGPLLSPPVYYLSLVLVATLGFDVSNKLGHKGEFHISATVIGLFHFRTPFLPLPIWPPSMYITRNKLLINIHTAPYWLRVWTLQEFANPSSSILCLNSALYPFSNLVAIFGGSSGQNMHSPTLTLHYRCFKPSRSPHAMSLPWNDILQKKATDPRDKVFALKELYPHILRGLTVDYNRTAQDIFTTATRLATQNTSSLGPLYYSDYLDGEWKYFYTYGRASREAVWAPSFSEDGLRMRLVGRQIGIVGSRLSQRIGRSVRSDELDARFCSLPDVIDQIAAVTDAEPDLAASQARLVSFGRLVSCTWDTEKEELAGYLRQMGDEHDTATLLGDIRKRMWRLASRPNHGRLFFTTDGRAGLGFHTLLPGDLVCVFGGLESPFIVREKGTGHVLVSPAMVEGAMSGEMWPENDDELRTWEIV</sequence>
<dbReference type="RefSeq" id="XP_062778332.1">
    <property type="nucleotide sequence ID" value="XM_062922281.1"/>
</dbReference>
<dbReference type="InterPro" id="IPR010730">
    <property type="entry name" value="HET"/>
</dbReference>
<proteinExistence type="predicted"/>
<evidence type="ECO:0000313" key="2">
    <source>
        <dbReference type="EMBL" id="WQF81108.1"/>
    </source>
</evidence>
<dbReference type="PANTHER" id="PTHR24148">
    <property type="entry name" value="ANKYRIN REPEAT DOMAIN-CONTAINING PROTEIN 39 HOMOLOG-RELATED"/>
    <property type="match status" value="1"/>
</dbReference>
<dbReference type="EMBL" id="CP137308">
    <property type="protein sequence ID" value="WQF81108.1"/>
    <property type="molecule type" value="Genomic_DNA"/>
</dbReference>
<evidence type="ECO:0000259" key="1">
    <source>
        <dbReference type="Pfam" id="PF06985"/>
    </source>
</evidence>
<gene>
    <name evidence="2" type="ORF">CDEST_06122</name>
</gene>
<name>A0AAX4ICJ1_9PEZI</name>
<evidence type="ECO:0000313" key="3">
    <source>
        <dbReference type="Proteomes" id="UP001322277"/>
    </source>
</evidence>
<dbReference type="KEGG" id="cdet:87942625"/>
<dbReference type="InterPro" id="IPR052895">
    <property type="entry name" value="HetReg/Transcr_Mod"/>
</dbReference>